<protein>
    <submittedName>
        <fullName evidence="1">Uncharacterized protein</fullName>
    </submittedName>
</protein>
<proteinExistence type="predicted"/>
<dbReference type="VEuPathDB" id="FungiDB:RhiirFUN_026392"/>
<accession>A0A915ZHC6</accession>
<organism evidence="1 2">
    <name type="scientific">Rhizophagus irregularis</name>
    <dbReference type="NCBI Taxonomy" id="588596"/>
    <lineage>
        <taxon>Eukaryota</taxon>
        <taxon>Fungi</taxon>
        <taxon>Fungi incertae sedis</taxon>
        <taxon>Mucoromycota</taxon>
        <taxon>Glomeromycotina</taxon>
        <taxon>Glomeromycetes</taxon>
        <taxon>Glomerales</taxon>
        <taxon>Glomeraceae</taxon>
        <taxon>Rhizophagus</taxon>
    </lineage>
</organism>
<sequence>MNSDHFLETILNSSWAATTSGNSVEGERYNPPSLCTNHSANEYCHFLLATILNSIELGLSSSSATTSGNVILPESSLNTHFTRDKRSDYGKILLFFISEIYDMLSRDFALSLLEIFLANLFLSKYYKYGNTSYQLHIHKTP</sequence>
<dbReference type="Proteomes" id="UP000684084">
    <property type="component" value="Unassembled WGS sequence"/>
</dbReference>
<evidence type="ECO:0000313" key="2">
    <source>
        <dbReference type="Proteomes" id="UP000684084"/>
    </source>
</evidence>
<name>A0A915ZHC6_9GLOM</name>
<dbReference type="EMBL" id="CAGKOT010000034">
    <property type="protein sequence ID" value="CAB5375259.1"/>
    <property type="molecule type" value="Genomic_DNA"/>
</dbReference>
<dbReference type="AlphaFoldDB" id="A0A915ZHC6"/>
<evidence type="ECO:0000313" key="1">
    <source>
        <dbReference type="EMBL" id="CAB5375259.1"/>
    </source>
</evidence>
<comment type="caution">
    <text evidence="1">The sequence shown here is derived from an EMBL/GenBank/DDBJ whole genome shotgun (WGS) entry which is preliminary data.</text>
</comment>
<dbReference type="OrthoDB" id="10305718at2759"/>
<reference evidence="1" key="1">
    <citation type="submission" date="2020-05" db="EMBL/GenBank/DDBJ databases">
        <authorList>
            <person name="Rincon C."/>
            <person name="Sanders R I."/>
            <person name="Robbins C."/>
            <person name="Chaturvedi A."/>
        </authorList>
    </citation>
    <scope>NUCLEOTIDE SEQUENCE</scope>
    <source>
        <strain evidence="1">CHB12</strain>
    </source>
</reference>
<gene>
    <name evidence="1" type="ORF">CHRIB12_LOCUS14789</name>
</gene>